<keyword evidence="4" id="KW-1185">Reference proteome</keyword>
<dbReference type="PANTHER" id="PTHR10582:SF2">
    <property type="entry name" value="INACTIVE"/>
    <property type="match status" value="1"/>
</dbReference>
<dbReference type="EMBL" id="RBNI01006076">
    <property type="protein sequence ID" value="RUP46264.1"/>
    <property type="molecule type" value="Genomic_DNA"/>
</dbReference>
<dbReference type="GO" id="GO:0098703">
    <property type="term" value="P:calcium ion import across plasma membrane"/>
    <property type="evidence" value="ECO:0007669"/>
    <property type="project" value="TreeGrafter"/>
</dbReference>
<gene>
    <name evidence="3" type="ORF">BC936DRAFT_147151</name>
</gene>
<comment type="caution">
    <text evidence="3">The sequence shown here is derived from an EMBL/GenBank/DDBJ whole genome shotgun (WGS) entry which is preliminary data.</text>
</comment>
<dbReference type="GO" id="GO:0005216">
    <property type="term" value="F:monoatomic ion channel activity"/>
    <property type="evidence" value="ECO:0007669"/>
    <property type="project" value="InterPro"/>
</dbReference>
<keyword evidence="2" id="KW-1133">Transmembrane helix</keyword>
<evidence type="ECO:0000256" key="2">
    <source>
        <dbReference type="SAM" id="Phobius"/>
    </source>
</evidence>
<dbReference type="InterPro" id="IPR024862">
    <property type="entry name" value="TRPV"/>
</dbReference>
<dbReference type="AlphaFoldDB" id="A0A433D617"/>
<feature type="transmembrane region" description="Helical" evidence="2">
    <location>
        <begin position="198"/>
        <end position="216"/>
    </location>
</feature>
<name>A0A433D617_9FUNG</name>
<accession>A0A433D617</accession>
<evidence type="ECO:0000256" key="1">
    <source>
        <dbReference type="ARBA" id="ARBA00022737"/>
    </source>
</evidence>
<dbReference type="Proteomes" id="UP000268093">
    <property type="component" value="Unassembled WGS sequence"/>
</dbReference>
<feature type="transmembrane region" description="Helical" evidence="2">
    <location>
        <begin position="255"/>
        <end position="273"/>
    </location>
</feature>
<evidence type="ECO:0008006" key="5">
    <source>
        <dbReference type="Google" id="ProtNLM"/>
    </source>
</evidence>
<dbReference type="PANTHER" id="PTHR10582">
    <property type="entry name" value="TRANSIENT RECEPTOR POTENTIAL ION CHANNEL PROTEIN"/>
    <property type="match status" value="1"/>
</dbReference>
<organism evidence="3 4">
    <name type="scientific">Jimgerdemannia flammicorona</name>
    <dbReference type="NCBI Taxonomy" id="994334"/>
    <lineage>
        <taxon>Eukaryota</taxon>
        <taxon>Fungi</taxon>
        <taxon>Fungi incertae sedis</taxon>
        <taxon>Mucoromycota</taxon>
        <taxon>Mucoromycotina</taxon>
        <taxon>Endogonomycetes</taxon>
        <taxon>Endogonales</taxon>
        <taxon>Endogonaceae</taxon>
        <taxon>Jimgerdemannia</taxon>
    </lineage>
</organism>
<evidence type="ECO:0000313" key="3">
    <source>
        <dbReference type="EMBL" id="RUP46264.1"/>
    </source>
</evidence>
<protein>
    <recommendedName>
        <fullName evidence="5">Ion transport domain-containing protein</fullName>
    </recommendedName>
</protein>
<feature type="transmembrane region" description="Helical" evidence="2">
    <location>
        <begin position="382"/>
        <end position="404"/>
    </location>
</feature>
<keyword evidence="2" id="KW-0812">Transmembrane</keyword>
<dbReference type="GO" id="GO:0005886">
    <property type="term" value="C:plasma membrane"/>
    <property type="evidence" value="ECO:0007669"/>
    <property type="project" value="TreeGrafter"/>
</dbReference>
<feature type="transmembrane region" description="Helical" evidence="2">
    <location>
        <begin position="293"/>
        <end position="314"/>
    </location>
</feature>
<feature type="transmembrane region" description="Helical" evidence="2">
    <location>
        <begin position="228"/>
        <end position="249"/>
    </location>
</feature>
<proteinExistence type="predicted"/>
<reference evidence="3 4" key="1">
    <citation type="journal article" date="2018" name="New Phytol.">
        <title>Phylogenomics of Endogonaceae and evolution of mycorrhizas within Mucoromycota.</title>
        <authorList>
            <person name="Chang Y."/>
            <person name="Desiro A."/>
            <person name="Na H."/>
            <person name="Sandor L."/>
            <person name="Lipzen A."/>
            <person name="Clum A."/>
            <person name="Barry K."/>
            <person name="Grigoriev I.V."/>
            <person name="Martin F.M."/>
            <person name="Stajich J.E."/>
            <person name="Smith M.E."/>
            <person name="Bonito G."/>
            <person name="Spatafora J.W."/>
        </authorList>
    </citation>
    <scope>NUCLEOTIDE SEQUENCE [LARGE SCALE GENOMIC DNA]</scope>
    <source>
        <strain evidence="3 4">GMNB39</strain>
    </source>
</reference>
<dbReference type="OrthoDB" id="2352140at2759"/>
<evidence type="ECO:0000313" key="4">
    <source>
        <dbReference type="Proteomes" id="UP000268093"/>
    </source>
</evidence>
<sequence length="482" mass="54515">MADHADLSITNLSEPDLERQPEGINIEVDVKTAMVGVNQEIQQDHYTRGGDLTKALVAAIDMAPELASSALRELSYLKLPAKKITDDSSNSKFTKLENFHPCIFDTESGNWKPMKDGYIDMFIKKIDIFNLADRKNRRYSLCLVPLYDFSTYEKPTNSWFKQSSPFTKFASSKNSDFAEPVLEAVVEYKWLSFARTRYWLNFVLFLTYFAVFAAMIDHHIEPETGDIITIVLGSYFILQEFRLLIVGPVSYLTSLYNYTDIATIGFPFATAFLDKYAPDINIHLPPNDWLPSFSLFAFLLAFAHAFLVLLHHVAPDNTPSPYSGNLTNTSGAVADTISLTAPLSNASTGAFYQWDSAVPSIIYFLGGDWSSLSAYDPSPYRTVLKCVFTFMVTIGILNVSIALLNDIFSRTYENGEREWVIMMAETVARVEHLLMLPTEYTKPEFFPEKIAYIAHESKILQYDDAEKTDETRVYPSGWFGGE</sequence>
<keyword evidence="1" id="KW-0677">Repeat</keyword>
<keyword evidence="2" id="KW-0472">Membrane</keyword>